<comment type="caution">
    <text evidence="1">The sequence shown here is derived from an EMBL/GenBank/DDBJ whole genome shotgun (WGS) entry which is preliminary data.</text>
</comment>
<dbReference type="Proteomes" id="UP000247480">
    <property type="component" value="Unassembled WGS sequence"/>
</dbReference>
<dbReference type="EMBL" id="BGJZ01000102">
    <property type="protein sequence ID" value="GBH08884.1"/>
    <property type="molecule type" value="Genomic_DNA"/>
</dbReference>
<reference evidence="1 3" key="1">
    <citation type="submission" date="2018-04" db="EMBL/GenBank/DDBJ databases">
        <title>Draft genome sequence of Pseudomonas syringae pv. actinidiae biovar 1 strains isolated from kiwifruit in Kagawa prefecture.</title>
        <authorList>
            <person name="Tabuchi M."/>
            <person name="Saito M."/>
            <person name="Fujiwara S."/>
            <person name="Sasa N."/>
            <person name="Akimitsu K."/>
            <person name="Gomi K."/>
            <person name="Konishi-Sugita S."/>
            <person name="Hamano K."/>
            <person name="Kataoka I."/>
        </authorList>
    </citation>
    <scope>NUCLEOTIDE SEQUENCE [LARGE SCALE GENOMIC DNA]</scope>
    <source>
        <strain evidence="1 3">MAFF212206</strain>
    </source>
</reference>
<evidence type="ECO:0000313" key="4">
    <source>
        <dbReference type="Proteomes" id="UP000248291"/>
    </source>
</evidence>
<sequence>MNRKIIFNTLIRSPRLTAIFLILALWDFAIPEVRVYYSDKAARGLRYT</sequence>
<evidence type="ECO:0000313" key="3">
    <source>
        <dbReference type="Proteomes" id="UP000247480"/>
    </source>
</evidence>
<gene>
    <name evidence="1" type="ORF">KPSA1_02272</name>
    <name evidence="2" type="ORF">KPSA3_05058</name>
</gene>
<keyword evidence="1" id="KW-0436">Ligase</keyword>
<dbReference type="Proteomes" id="UP000248291">
    <property type="component" value="Unassembled WGS sequence"/>
</dbReference>
<proteinExistence type="predicted"/>
<dbReference type="EMBL" id="BGKA01000187">
    <property type="protein sequence ID" value="GBH19058.1"/>
    <property type="molecule type" value="Genomic_DNA"/>
</dbReference>
<name>A0A2V0Q857_PSESF</name>
<evidence type="ECO:0000313" key="2">
    <source>
        <dbReference type="EMBL" id="GBH19058.1"/>
    </source>
</evidence>
<reference evidence="2 4" key="2">
    <citation type="submission" date="2018-04" db="EMBL/GenBank/DDBJ databases">
        <title>Draft genome sequence of Pseudomonas syringae pv. actinidiae biovar 3 strains isolated from kiwifruit in Kagawa prefecture.</title>
        <authorList>
            <person name="Tabuchi M."/>
            <person name="Saito M."/>
            <person name="Fujiwara S."/>
            <person name="Sasa N."/>
            <person name="Akimitsu K."/>
            <person name="Gomi K."/>
            <person name="Konishi-Sugita S."/>
            <person name="Hamano K."/>
            <person name="Kataoka I."/>
        </authorList>
    </citation>
    <scope>NUCLEOTIDE SEQUENCE [LARGE SCALE GENOMIC DNA]</scope>
    <source>
        <strain evidence="2 4">MAFF212211</strain>
    </source>
</reference>
<keyword evidence="1" id="KW-0030">Aminoacyl-tRNA synthetase</keyword>
<organism evidence="1 3">
    <name type="scientific">Pseudomonas syringae pv. actinidiae</name>
    <dbReference type="NCBI Taxonomy" id="103796"/>
    <lineage>
        <taxon>Bacteria</taxon>
        <taxon>Pseudomonadati</taxon>
        <taxon>Pseudomonadota</taxon>
        <taxon>Gammaproteobacteria</taxon>
        <taxon>Pseudomonadales</taxon>
        <taxon>Pseudomonadaceae</taxon>
        <taxon>Pseudomonas</taxon>
        <taxon>Pseudomonas syringae</taxon>
    </lineage>
</organism>
<dbReference type="RefSeq" id="WP_158101998.1">
    <property type="nucleotide sequence ID" value="NZ_MTHQ01000072.1"/>
</dbReference>
<protein>
    <submittedName>
        <fullName evidence="1">Arginyl-tRNA synthetase</fullName>
    </submittedName>
</protein>
<dbReference type="AlphaFoldDB" id="A0A2V0Q857"/>
<evidence type="ECO:0000313" key="1">
    <source>
        <dbReference type="EMBL" id="GBH08884.1"/>
    </source>
</evidence>
<accession>A0A2V0Q857</accession>
<dbReference type="GO" id="GO:0004812">
    <property type="term" value="F:aminoacyl-tRNA ligase activity"/>
    <property type="evidence" value="ECO:0007669"/>
    <property type="project" value="UniProtKB-KW"/>
</dbReference>